<dbReference type="EMBL" id="CP002869">
    <property type="protein sequence ID" value="AEI38729.1"/>
    <property type="molecule type" value="Genomic_DNA"/>
</dbReference>
<evidence type="ECO:0000313" key="2">
    <source>
        <dbReference type="Proteomes" id="UP000006620"/>
    </source>
</evidence>
<reference evidence="2" key="1">
    <citation type="submission" date="2011-06" db="EMBL/GenBank/DDBJ databases">
        <title>Complete genome sequence of Paenibacillus mucilaginosus KNP414.</title>
        <authorList>
            <person name="Wang J."/>
            <person name="Hu S."/>
            <person name="Hu X."/>
            <person name="Zhang B."/>
            <person name="Dong D."/>
            <person name="Zhang S."/>
            <person name="Zhao K."/>
            <person name="Wu D."/>
        </authorList>
    </citation>
    <scope>NUCLEOTIDE SEQUENCE [LARGE SCALE GENOMIC DNA]</scope>
    <source>
        <strain evidence="2">KNP414</strain>
    </source>
</reference>
<dbReference type="InterPro" id="IPR024596">
    <property type="entry name" value="RNApol_su_b/EpuA"/>
</dbReference>
<dbReference type="Proteomes" id="UP000006620">
    <property type="component" value="Chromosome"/>
</dbReference>
<evidence type="ECO:0008006" key="3">
    <source>
        <dbReference type="Google" id="ProtNLM"/>
    </source>
</evidence>
<reference evidence="1 2" key="2">
    <citation type="journal article" date="2013" name="Genome Announc.">
        <title>Genome Sequence of Growth-Improving Paenibacillus mucilaginosus Strain KNP414.</title>
        <authorList>
            <person name="Lu J.J."/>
            <person name="Wang J.F."/>
            <person name="Hu X.F."/>
        </authorList>
    </citation>
    <scope>NUCLEOTIDE SEQUENCE [LARGE SCALE GENOMIC DNA]</scope>
    <source>
        <strain evidence="1 2">KNP414</strain>
    </source>
</reference>
<name>F8FJ16_PAEMK</name>
<proteinExistence type="predicted"/>
<dbReference type="HOGENOM" id="CLU_3101688_0_0_9"/>
<sequence>MLKWTWIPLLCLAALFTGLSIGYAVIGQGDFKDVWDPGTWRHLFDLVFAEN</sequence>
<dbReference type="PATRIC" id="fig|1036673.3.peg.73"/>
<dbReference type="Pfam" id="PF11772">
    <property type="entry name" value="EpuA"/>
    <property type="match status" value="1"/>
</dbReference>
<evidence type="ECO:0000313" key="1">
    <source>
        <dbReference type="EMBL" id="AEI38729.1"/>
    </source>
</evidence>
<dbReference type="AlphaFoldDB" id="F8FJ16"/>
<gene>
    <name evidence="1" type="ordered locus">KNP414_00078</name>
</gene>
<accession>F8FJ16</accession>
<organism evidence="1 2">
    <name type="scientific">Paenibacillus mucilaginosus (strain KNP414)</name>
    <dbReference type="NCBI Taxonomy" id="1036673"/>
    <lineage>
        <taxon>Bacteria</taxon>
        <taxon>Bacillati</taxon>
        <taxon>Bacillota</taxon>
        <taxon>Bacilli</taxon>
        <taxon>Bacillales</taxon>
        <taxon>Paenibacillaceae</taxon>
        <taxon>Paenibacillus</taxon>
    </lineage>
</organism>
<protein>
    <recommendedName>
        <fullName evidence="3">DNA-directed RNA polymerase subunit beta</fullName>
    </recommendedName>
</protein>
<dbReference type="KEGG" id="pms:KNP414_00078"/>